<comment type="caution">
    <text evidence="1">The sequence shown here is derived from an EMBL/GenBank/DDBJ whole genome shotgun (WGS) entry which is preliminary data.</text>
</comment>
<accession>A0AAV4D7H7</accession>
<keyword evidence="2" id="KW-1185">Reference proteome</keyword>
<dbReference type="Proteomes" id="UP000735302">
    <property type="component" value="Unassembled WGS sequence"/>
</dbReference>
<sequence>MDSESALRSAGTVLLRIPTLPSAPWPVKGPEKLRSPCCGLAIYKNQISCHPHHTKRSTPHSFAFSLIRRRLSHTDLLYSRHTAPSPRNFSQSDRYRNHWGKPNMQSIVIQRCT</sequence>
<name>A0AAV4D7H7_9GAST</name>
<evidence type="ECO:0000313" key="1">
    <source>
        <dbReference type="EMBL" id="GFO40042.1"/>
    </source>
</evidence>
<gene>
    <name evidence="1" type="ORF">PoB_006654700</name>
</gene>
<reference evidence="1 2" key="1">
    <citation type="journal article" date="2021" name="Elife">
        <title>Chloroplast acquisition without the gene transfer in kleptoplastic sea slugs, Plakobranchus ocellatus.</title>
        <authorList>
            <person name="Maeda T."/>
            <person name="Takahashi S."/>
            <person name="Yoshida T."/>
            <person name="Shimamura S."/>
            <person name="Takaki Y."/>
            <person name="Nagai Y."/>
            <person name="Toyoda A."/>
            <person name="Suzuki Y."/>
            <person name="Arimoto A."/>
            <person name="Ishii H."/>
            <person name="Satoh N."/>
            <person name="Nishiyama T."/>
            <person name="Hasebe M."/>
            <person name="Maruyama T."/>
            <person name="Minagawa J."/>
            <person name="Obokata J."/>
            <person name="Shigenobu S."/>
        </authorList>
    </citation>
    <scope>NUCLEOTIDE SEQUENCE [LARGE SCALE GENOMIC DNA]</scope>
</reference>
<proteinExistence type="predicted"/>
<dbReference type="AlphaFoldDB" id="A0AAV4D7H7"/>
<evidence type="ECO:0000313" key="2">
    <source>
        <dbReference type="Proteomes" id="UP000735302"/>
    </source>
</evidence>
<dbReference type="EMBL" id="BLXT01007574">
    <property type="protein sequence ID" value="GFO40042.1"/>
    <property type="molecule type" value="Genomic_DNA"/>
</dbReference>
<organism evidence="1 2">
    <name type="scientific">Plakobranchus ocellatus</name>
    <dbReference type="NCBI Taxonomy" id="259542"/>
    <lineage>
        <taxon>Eukaryota</taxon>
        <taxon>Metazoa</taxon>
        <taxon>Spiralia</taxon>
        <taxon>Lophotrochozoa</taxon>
        <taxon>Mollusca</taxon>
        <taxon>Gastropoda</taxon>
        <taxon>Heterobranchia</taxon>
        <taxon>Euthyneura</taxon>
        <taxon>Panpulmonata</taxon>
        <taxon>Sacoglossa</taxon>
        <taxon>Placobranchoidea</taxon>
        <taxon>Plakobranchidae</taxon>
        <taxon>Plakobranchus</taxon>
    </lineage>
</organism>
<protein>
    <submittedName>
        <fullName evidence="1">Uncharacterized protein</fullName>
    </submittedName>
</protein>